<proteinExistence type="predicted"/>
<dbReference type="EMBL" id="BPLR01000899">
    <property type="protein sequence ID" value="GIY98207.1"/>
    <property type="molecule type" value="Genomic_DNA"/>
</dbReference>
<gene>
    <name evidence="1" type="ORF">CEXT_224951</name>
</gene>
<accession>A0AAV4XU03</accession>
<evidence type="ECO:0000313" key="2">
    <source>
        <dbReference type="Proteomes" id="UP001054945"/>
    </source>
</evidence>
<reference evidence="1 2" key="1">
    <citation type="submission" date="2021-06" db="EMBL/GenBank/DDBJ databases">
        <title>Caerostris extrusa draft genome.</title>
        <authorList>
            <person name="Kono N."/>
            <person name="Arakawa K."/>
        </authorList>
    </citation>
    <scope>NUCLEOTIDE SEQUENCE [LARGE SCALE GENOMIC DNA]</scope>
</reference>
<keyword evidence="2" id="KW-1185">Reference proteome</keyword>
<evidence type="ECO:0000313" key="1">
    <source>
        <dbReference type="EMBL" id="GIY98207.1"/>
    </source>
</evidence>
<protein>
    <submittedName>
        <fullName evidence="1">Uncharacterized protein</fullName>
    </submittedName>
</protein>
<name>A0AAV4XU03_CAEEX</name>
<organism evidence="1 2">
    <name type="scientific">Caerostris extrusa</name>
    <name type="common">Bark spider</name>
    <name type="synonym">Caerostris bankana</name>
    <dbReference type="NCBI Taxonomy" id="172846"/>
    <lineage>
        <taxon>Eukaryota</taxon>
        <taxon>Metazoa</taxon>
        <taxon>Ecdysozoa</taxon>
        <taxon>Arthropoda</taxon>
        <taxon>Chelicerata</taxon>
        <taxon>Arachnida</taxon>
        <taxon>Araneae</taxon>
        <taxon>Araneomorphae</taxon>
        <taxon>Entelegynae</taxon>
        <taxon>Araneoidea</taxon>
        <taxon>Araneidae</taxon>
        <taxon>Caerostris</taxon>
    </lineage>
</organism>
<dbReference type="Proteomes" id="UP001054945">
    <property type="component" value="Unassembled WGS sequence"/>
</dbReference>
<comment type="caution">
    <text evidence="1">The sequence shown here is derived from an EMBL/GenBank/DDBJ whole genome shotgun (WGS) entry which is preliminary data.</text>
</comment>
<dbReference type="AlphaFoldDB" id="A0AAV4XU03"/>
<sequence length="146" mass="16893">METISIQNVFTKRYTSGPYDVDRLWMDNQPYLGLFLPERIALCPYHLLNGKEAFHRDERETKASAIYQIESRNSLSSSRMNHSTKDIQCSVRVRFQTGSVDPASDKSKQKDFWSDRKLYDIRSSGIIHSGIPKSTQTEEDVTDRNL</sequence>